<dbReference type="AlphaFoldDB" id="K6ZSF4"/>
<reference evidence="1 2" key="1">
    <citation type="journal article" date="2013" name="Genome Announc.">
        <title>Complete Genome Sequence of Glaciecola psychrophila Strain 170T.</title>
        <authorList>
            <person name="Yin J."/>
            <person name="Chen J."/>
            <person name="Liu G."/>
            <person name="Yu Y."/>
            <person name="Song L."/>
            <person name="Wang X."/>
            <person name="Qu X."/>
        </authorList>
    </citation>
    <scope>NUCLEOTIDE SEQUENCE [LARGE SCALE GENOMIC DNA]</scope>
    <source>
        <strain evidence="1 2">170</strain>
    </source>
</reference>
<proteinExistence type="predicted"/>
<protein>
    <submittedName>
        <fullName evidence="1">Uncharacterized protein</fullName>
    </submittedName>
</protein>
<evidence type="ECO:0000313" key="1">
    <source>
        <dbReference type="EMBL" id="AGH43143.1"/>
    </source>
</evidence>
<keyword evidence="2" id="KW-1185">Reference proteome</keyword>
<dbReference type="EMBL" id="CP003837">
    <property type="protein sequence ID" value="AGH43143.1"/>
    <property type="molecule type" value="Genomic_DNA"/>
</dbReference>
<organism evidence="1 2">
    <name type="scientific">Paraglaciecola psychrophila 170</name>
    <dbReference type="NCBI Taxonomy" id="1129794"/>
    <lineage>
        <taxon>Bacteria</taxon>
        <taxon>Pseudomonadati</taxon>
        <taxon>Pseudomonadota</taxon>
        <taxon>Gammaproteobacteria</taxon>
        <taxon>Alteromonadales</taxon>
        <taxon>Alteromonadaceae</taxon>
        <taxon>Paraglaciecola</taxon>
    </lineage>
</organism>
<dbReference type="HOGENOM" id="CLU_3046248_0_0_6"/>
<dbReference type="KEGG" id="gps:C427_1034"/>
<accession>K6ZSF4</accession>
<dbReference type="PATRIC" id="fig|1129794.4.peg.1021"/>
<dbReference type="Proteomes" id="UP000011864">
    <property type="component" value="Chromosome"/>
</dbReference>
<name>K6ZSF4_9ALTE</name>
<evidence type="ECO:0000313" key="2">
    <source>
        <dbReference type="Proteomes" id="UP000011864"/>
    </source>
</evidence>
<gene>
    <name evidence="1" type="ORF">C427_1034</name>
</gene>
<sequence>MVSGTKRGVKEVETMTGKRWGKEVKQGEPVGYALRINLVNFDLPRSWTTLFCKG</sequence>